<dbReference type="PANTHER" id="PTHR42856">
    <property type="entry name" value="ACYL-COENZYME A THIOESTERASE PAAI"/>
    <property type="match status" value="1"/>
</dbReference>
<dbReference type="SUPFAM" id="SSF54637">
    <property type="entry name" value="Thioesterase/thiol ester dehydrase-isomerase"/>
    <property type="match status" value="1"/>
</dbReference>
<dbReference type="PANTHER" id="PTHR42856:SF1">
    <property type="entry name" value="ACYL-COENZYME A THIOESTERASE PAAI"/>
    <property type="match status" value="1"/>
</dbReference>
<dbReference type="InterPro" id="IPR029069">
    <property type="entry name" value="HotDog_dom_sf"/>
</dbReference>
<dbReference type="GO" id="GO:0016289">
    <property type="term" value="F:acyl-CoA hydrolase activity"/>
    <property type="evidence" value="ECO:0007669"/>
    <property type="project" value="UniProtKB-ARBA"/>
</dbReference>
<dbReference type="InterPro" id="IPR052723">
    <property type="entry name" value="Acyl-CoA_thioesterase_PaaI"/>
</dbReference>
<sequence>MDAKLRKLLENDRFAAFIGIELVEMEPGYAKVKMEISESHLNGVDMIQGGAIFTLADFAFAAAANASGQTTVGINANIAYFRASKGDTLIAEAKEVATSQKIAHYNVDVFNESKDHIAQVSFTGYIKNP</sequence>
<evidence type="ECO:0000313" key="3">
    <source>
        <dbReference type="EMBL" id="SPF53049.1"/>
    </source>
</evidence>
<dbReference type="OrthoDB" id="286702at2"/>
<feature type="domain" description="Thioesterase" evidence="2">
    <location>
        <begin position="49"/>
        <end position="114"/>
    </location>
</feature>
<protein>
    <recommendedName>
        <fullName evidence="2">Thioesterase domain-containing protein</fullName>
    </recommendedName>
</protein>
<dbReference type="InterPro" id="IPR006683">
    <property type="entry name" value="Thioestr_dom"/>
</dbReference>
<accession>A0A2U3LMJ0</accession>
<dbReference type="Proteomes" id="UP000238916">
    <property type="component" value="Unassembled WGS sequence"/>
</dbReference>
<keyword evidence="1" id="KW-0378">Hydrolase</keyword>
<reference evidence="4" key="1">
    <citation type="submission" date="2018-02" db="EMBL/GenBank/DDBJ databases">
        <authorList>
            <person name="Hausmann B."/>
        </authorList>
    </citation>
    <scope>NUCLEOTIDE SEQUENCE [LARGE SCALE GENOMIC DNA]</scope>
    <source>
        <strain evidence="4">Peat soil MAG SbF1</strain>
    </source>
</reference>
<evidence type="ECO:0000256" key="1">
    <source>
        <dbReference type="ARBA" id="ARBA00022801"/>
    </source>
</evidence>
<dbReference type="AlphaFoldDB" id="A0A2U3LMJ0"/>
<dbReference type="CDD" id="cd03443">
    <property type="entry name" value="PaaI_thioesterase"/>
    <property type="match status" value="1"/>
</dbReference>
<dbReference type="InterPro" id="IPR003736">
    <property type="entry name" value="PAAI_dom"/>
</dbReference>
<dbReference type="Pfam" id="PF03061">
    <property type="entry name" value="4HBT"/>
    <property type="match status" value="1"/>
</dbReference>
<dbReference type="Gene3D" id="3.10.129.10">
    <property type="entry name" value="Hotdog Thioesterase"/>
    <property type="match status" value="1"/>
</dbReference>
<evidence type="ECO:0000259" key="2">
    <source>
        <dbReference type="Pfam" id="PF03061"/>
    </source>
</evidence>
<dbReference type="EMBL" id="OMOF01000590">
    <property type="protein sequence ID" value="SPF53049.1"/>
    <property type="molecule type" value="Genomic_DNA"/>
</dbReference>
<dbReference type="NCBIfam" id="TIGR00369">
    <property type="entry name" value="unchar_dom_1"/>
    <property type="match status" value="1"/>
</dbReference>
<organism evidence="3 4">
    <name type="scientific">Candidatus Desulfosporosinus infrequens</name>
    <dbReference type="NCBI Taxonomy" id="2043169"/>
    <lineage>
        <taxon>Bacteria</taxon>
        <taxon>Bacillati</taxon>
        <taxon>Bacillota</taxon>
        <taxon>Clostridia</taxon>
        <taxon>Eubacteriales</taxon>
        <taxon>Desulfitobacteriaceae</taxon>
        <taxon>Desulfosporosinus</taxon>
    </lineage>
</organism>
<proteinExistence type="predicted"/>
<gene>
    <name evidence="3" type="ORF">SBF1_630014</name>
</gene>
<name>A0A2U3LMJ0_9FIRM</name>
<evidence type="ECO:0000313" key="4">
    <source>
        <dbReference type="Proteomes" id="UP000238916"/>
    </source>
</evidence>